<proteinExistence type="predicted"/>
<dbReference type="EMBL" id="LSRX01000006">
    <property type="protein sequence ID" value="OLQ15204.1"/>
    <property type="molecule type" value="Genomic_DNA"/>
</dbReference>
<name>A0A1Q9F685_SYMMI</name>
<organism evidence="1 2">
    <name type="scientific">Symbiodinium microadriaticum</name>
    <name type="common">Dinoflagellate</name>
    <name type="synonym">Zooxanthella microadriatica</name>
    <dbReference type="NCBI Taxonomy" id="2951"/>
    <lineage>
        <taxon>Eukaryota</taxon>
        <taxon>Sar</taxon>
        <taxon>Alveolata</taxon>
        <taxon>Dinophyceae</taxon>
        <taxon>Suessiales</taxon>
        <taxon>Symbiodiniaceae</taxon>
        <taxon>Symbiodinium</taxon>
    </lineage>
</organism>
<dbReference type="AlphaFoldDB" id="A0A1Q9F685"/>
<dbReference type="OrthoDB" id="204303at2759"/>
<gene>
    <name evidence="1" type="ORF">AK812_SmicGene630</name>
</gene>
<dbReference type="Proteomes" id="UP000186817">
    <property type="component" value="Unassembled WGS sequence"/>
</dbReference>
<protein>
    <submittedName>
        <fullName evidence="1">Uncharacterized protein</fullName>
    </submittedName>
</protein>
<sequence>MCCRPTCTDPIGGRKEAAMKPTRYFRPFKRKQVFDVYNSDGRLSAPPFAFFQWAAEIHRLIEPDGKLWVLADPSLRPHPTVVRLVQELQAEIFTGMDQVPKQAWLGDFVWLRAATKVAISPSTFAWWAAFLGEASRVFVPLLPGQVPMPWCMLFPEDPRYVFYDFWNNESWSEAGPARQRCREFAKCTEGRCPLKASPEELAHRFYPEVWALESEVDRKYVAARSANTIFIVIVPVPITMSQITIGTVNITASS</sequence>
<comment type="caution">
    <text evidence="1">The sequence shown here is derived from an EMBL/GenBank/DDBJ whole genome shotgun (WGS) entry which is preliminary data.</text>
</comment>
<accession>A0A1Q9F685</accession>
<evidence type="ECO:0000313" key="2">
    <source>
        <dbReference type="Proteomes" id="UP000186817"/>
    </source>
</evidence>
<dbReference type="OMA" id="RDIPHES"/>
<reference evidence="1 2" key="1">
    <citation type="submission" date="2016-02" db="EMBL/GenBank/DDBJ databases">
        <title>Genome analysis of coral dinoflagellate symbionts highlights evolutionary adaptations to a symbiotic lifestyle.</title>
        <authorList>
            <person name="Aranda M."/>
            <person name="Li Y."/>
            <person name="Liew Y.J."/>
            <person name="Baumgarten S."/>
            <person name="Simakov O."/>
            <person name="Wilson M."/>
            <person name="Piel J."/>
            <person name="Ashoor H."/>
            <person name="Bougouffa S."/>
            <person name="Bajic V.B."/>
            <person name="Ryu T."/>
            <person name="Ravasi T."/>
            <person name="Bayer T."/>
            <person name="Micklem G."/>
            <person name="Kim H."/>
            <person name="Bhak J."/>
            <person name="Lajeunesse T.C."/>
            <person name="Voolstra C.R."/>
        </authorList>
    </citation>
    <scope>NUCLEOTIDE SEQUENCE [LARGE SCALE GENOMIC DNA]</scope>
    <source>
        <strain evidence="1 2">CCMP2467</strain>
    </source>
</reference>
<evidence type="ECO:0000313" key="1">
    <source>
        <dbReference type="EMBL" id="OLQ15204.1"/>
    </source>
</evidence>
<keyword evidence="2" id="KW-1185">Reference proteome</keyword>